<dbReference type="OrthoDB" id="7042322at2759"/>
<evidence type="ECO:0000313" key="5">
    <source>
        <dbReference type="Proteomes" id="UP000245771"/>
    </source>
</evidence>
<keyword evidence="5" id="KW-1185">Reference proteome</keyword>
<dbReference type="GO" id="GO:0030170">
    <property type="term" value="F:pyridoxal phosphate binding"/>
    <property type="evidence" value="ECO:0007669"/>
    <property type="project" value="InterPro"/>
</dbReference>
<evidence type="ECO:0000256" key="2">
    <source>
        <dbReference type="ARBA" id="ARBA00022898"/>
    </source>
</evidence>
<dbReference type="AlphaFoldDB" id="A0A316VJG0"/>
<dbReference type="Pfam" id="PF00155">
    <property type="entry name" value="Aminotran_1_2"/>
    <property type="match status" value="1"/>
</dbReference>
<evidence type="ECO:0000313" key="4">
    <source>
        <dbReference type="EMBL" id="PWN37364.1"/>
    </source>
</evidence>
<dbReference type="PANTHER" id="PTHR43510:SF1">
    <property type="entry name" value="AMINOTRANSFERASE FUNCTION, HYPOTHETICAL (EUROFUNG)"/>
    <property type="match status" value="1"/>
</dbReference>
<dbReference type="PANTHER" id="PTHR43510">
    <property type="entry name" value="AMINOTRANSFERASE FUNCTION, HYPOTHETICAL (EUROFUNG)"/>
    <property type="match status" value="1"/>
</dbReference>
<accession>A0A316VJG0</accession>
<dbReference type="RefSeq" id="XP_025357666.1">
    <property type="nucleotide sequence ID" value="XM_025501604.1"/>
</dbReference>
<dbReference type="PROSITE" id="PS00105">
    <property type="entry name" value="AA_TRANSFER_CLASS_1"/>
    <property type="match status" value="1"/>
</dbReference>
<dbReference type="CDD" id="cd00609">
    <property type="entry name" value="AAT_like"/>
    <property type="match status" value="1"/>
</dbReference>
<dbReference type="InParanoid" id="A0A316VJG0"/>
<keyword evidence="4" id="KW-0808">Transferase</keyword>
<keyword evidence="2" id="KW-0663">Pyridoxal phosphate</keyword>
<gene>
    <name evidence="4" type="ORF">FA14DRAFT_187474</name>
</gene>
<keyword evidence="4" id="KW-0032">Aminotransferase</keyword>
<dbReference type="SUPFAM" id="SSF53383">
    <property type="entry name" value="PLP-dependent transferases"/>
    <property type="match status" value="1"/>
</dbReference>
<dbReference type="GO" id="GO:0008483">
    <property type="term" value="F:transaminase activity"/>
    <property type="evidence" value="ECO:0007669"/>
    <property type="project" value="UniProtKB-KW"/>
</dbReference>
<dbReference type="Gene3D" id="3.40.640.10">
    <property type="entry name" value="Type I PLP-dependent aspartate aminotransferase-like (Major domain)"/>
    <property type="match status" value="1"/>
</dbReference>
<dbReference type="InterPro" id="IPR015424">
    <property type="entry name" value="PyrdxlP-dep_Trfase"/>
</dbReference>
<dbReference type="GeneID" id="37023385"/>
<dbReference type="InterPro" id="IPR004838">
    <property type="entry name" value="NHTrfase_class1_PyrdxlP-BS"/>
</dbReference>
<dbReference type="InterPro" id="IPR015422">
    <property type="entry name" value="PyrdxlP-dep_Trfase_small"/>
</dbReference>
<evidence type="ECO:0000256" key="1">
    <source>
        <dbReference type="ARBA" id="ARBA00007441"/>
    </source>
</evidence>
<dbReference type="InterPro" id="IPR015421">
    <property type="entry name" value="PyrdxlP-dep_Trfase_major"/>
</dbReference>
<comment type="similarity">
    <text evidence="1">Belongs to the class-I pyridoxal-phosphate-dependent aminotransferase family.</text>
</comment>
<organism evidence="4 5">
    <name type="scientific">Meira miltonrushii</name>
    <dbReference type="NCBI Taxonomy" id="1280837"/>
    <lineage>
        <taxon>Eukaryota</taxon>
        <taxon>Fungi</taxon>
        <taxon>Dikarya</taxon>
        <taxon>Basidiomycota</taxon>
        <taxon>Ustilaginomycotina</taxon>
        <taxon>Exobasidiomycetes</taxon>
        <taxon>Exobasidiales</taxon>
        <taxon>Brachybasidiaceae</taxon>
        <taxon>Meira</taxon>
    </lineage>
</organism>
<sequence length="391" mass="43383">MVRFPAFEVERWMDTYETKAKYDLAETCALSIKLRELIELSYLDGEPPLEQSAVFDGKLGYGHINGSPKLRQRIAECYATSSEITKENILVTQGAISANFLSIIGLIQQGDHAVVVSPSYQQLQELPKTFGADVSFWKLKAEENWEHRTEELEKIVTKKTTLVIINNPNNPTGSAIPTETLKEIHDIVKRKAHPDAMILCDEVYSPLWHSIPQDEQVPASMLDFGFDNVLVTGSLSKAYALAGLRVGWIATKRKDLLQRFLGIRDYNIISVSGVDDELAARALGPKAKAALLKRNTTLARTNRAILAKWIDETKGVRWIPAKGGNTALVYLGDGIKDEDFCASLCETRGVNVVPAGLCFGHPGYVRVGYVGDTQQLKDGLVQIAEHLKSWK</sequence>
<dbReference type="STRING" id="1280837.A0A316VJG0"/>
<proteinExistence type="inferred from homology"/>
<evidence type="ECO:0000259" key="3">
    <source>
        <dbReference type="Pfam" id="PF00155"/>
    </source>
</evidence>
<name>A0A316VJG0_9BASI</name>
<dbReference type="InterPro" id="IPR004839">
    <property type="entry name" value="Aminotransferase_I/II_large"/>
</dbReference>
<dbReference type="Proteomes" id="UP000245771">
    <property type="component" value="Unassembled WGS sequence"/>
</dbReference>
<feature type="domain" description="Aminotransferase class I/classII large" evidence="3">
    <location>
        <begin position="58"/>
        <end position="379"/>
    </location>
</feature>
<dbReference type="Gene3D" id="3.90.1150.10">
    <property type="entry name" value="Aspartate Aminotransferase, domain 1"/>
    <property type="match status" value="1"/>
</dbReference>
<dbReference type="EMBL" id="KZ819602">
    <property type="protein sequence ID" value="PWN37364.1"/>
    <property type="molecule type" value="Genomic_DNA"/>
</dbReference>
<protein>
    <submittedName>
        <fullName evidence="4">Aminotransferase class I and II</fullName>
    </submittedName>
</protein>
<reference evidence="4 5" key="1">
    <citation type="journal article" date="2018" name="Mol. Biol. Evol.">
        <title>Broad Genomic Sampling Reveals a Smut Pathogenic Ancestry of the Fungal Clade Ustilaginomycotina.</title>
        <authorList>
            <person name="Kijpornyongpan T."/>
            <person name="Mondo S.J."/>
            <person name="Barry K."/>
            <person name="Sandor L."/>
            <person name="Lee J."/>
            <person name="Lipzen A."/>
            <person name="Pangilinan J."/>
            <person name="LaButti K."/>
            <person name="Hainaut M."/>
            <person name="Henrissat B."/>
            <person name="Grigoriev I.V."/>
            <person name="Spatafora J.W."/>
            <person name="Aime M.C."/>
        </authorList>
    </citation>
    <scope>NUCLEOTIDE SEQUENCE [LARGE SCALE GENOMIC DNA]</scope>
    <source>
        <strain evidence="4 5">MCA 3882</strain>
    </source>
</reference>